<protein>
    <submittedName>
        <fullName evidence="1">Uncharacterized protein</fullName>
    </submittedName>
</protein>
<reference evidence="1" key="1">
    <citation type="journal article" date="2021" name="Proc. Natl. Acad. Sci. U.S.A.">
        <title>A Catalog of Tens of Thousands of Viruses from Human Metagenomes Reveals Hidden Associations with Chronic Diseases.</title>
        <authorList>
            <person name="Tisza M.J."/>
            <person name="Buck C.B."/>
        </authorList>
    </citation>
    <scope>NUCLEOTIDE SEQUENCE</scope>
    <source>
        <strain evidence="1">CtdtS1</strain>
    </source>
</reference>
<evidence type="ECO:0000313" key="1">
    <source>
        <dbReference type="EMBL" id="DAD93364.1"/>
    </source>
</evidence>
<sequence>MEDKELLEMNIADTIIERPVGFNIGSQQFYLYPPTLGITYHLARLFRSLEADARLISANPYLEAIRLCTEKKEIVCRILSNYTFNRKEDVFDGSKVEVRAKEFSELAAEELATIFTIVLSGDNTEEFIKYFGIDKERLERSRIAAVKKDNSSVTFGGNSTYGTLIDFACQRYGWTMDYVMWGISYANLKMLMADAITTVYLSEDERKKLNIYDDSEVINADDPKNRDLMRRMLSE</sequence>
<name>A0A8S5NG51_9VIRU</name>
<proteinExistence type="predicted"/>
<dbReference type="EMBL" id="BK015158">
    <property type="protein sequence ID" value="DAD93364.1"/>
    <property type="molecule type" value="Genomic_DNA"/>
</dbReference>
<accession>A0A8S5NG51</accession>
<organism evidence="1">
    <name type="scientific">virus sp. ctdtS1</name>
    <dbReference type="NCBI Taxonomy" id="2826808"/>
    <lineage>
        <taxon>Viruses</taxon>
    </lineage>
</organism>